<proteinExistence type="predicted"/>
<name>A0ABS9FLP7_9PSED</name>
<comment type="caution">
    <text evidence="1">The sequence shown here is derived from an EMBL/GenBank/DDBJ whole genome shotgun (WGS) entry which is preliminary data.</text>
</comment>
<evidence type="ECO:0000313" key="1">
    <source>
        <dbReference type="EMBL" id="MCF5152292.1"/>
    </source>
</evidence>
<protein>
    <submittedName>
        <fullName evidence="1">Uncharacterized protein</fullName>
    </submittedName>
</protein>
<keyword evidence="2" id="KW-1185">Reference proteome</keyword>
<reference evidence="1 2" key="1">
    <citation type="submission" date="2019-11" db="EMBL/GenBank/DDBJ databases">
        <title>Epiphytic Pseudomonas syringae from cherry orchards.</title>
        <authorList>
            <person name="Hulin M.T."/>
        </authorList>
    </citation>
    <scope>NUCLEOTIDE SEQUENCE [LARGE SCALE GENOMIC DNA]</scope>
    <source>
        <strain evidence="1 2">PA-6-3B</strain>
    </source>
</reference>
<gene>
    <name evidence="1" type="ORF">GIW47_06630</name>
</gene>
<dbReference type="Proteomes" id="UP000814074">
    <property type="component" value="Unassembled WGS sequence"/>
</dbReference>
<dbReference type="RefSeq" id="WP_236301278.1">
    <property type="nucleotide sequence ID" value="NZ_WKDU01000005.1"/>
</dbReference>
<organism evidence="1 2">
    <name type="scientific">Pseudomonas lactis</name>
    <dbReference type="NCBI Taxonomy" id="1615674"/>
    <lineage>
        <taxon>Bacteria</taxon>
        <taxon>Pseudomonadati</taxon>
        <taxon>Pseudomonadota</taxon>
        <taxon>Gammaproteobacteria</taxon>
        <taxon>Pseudomonadales</taxon>
        <taxon>Pseudomonadaceae</taxon>
        <taxon>Pseudomonas</taxon>
    </lineage>
</organism>
<evidence type="ECO:0000313" key="2">
    <source>
        <dbReference type="Proteomes" id="UP000814074"/>
    </source>
</evidence>
<dbReference type="EMBL" id="WKDU01000005">
    <property type="protein sequence ID" value="MCF5152292.1"/>
    <property type="molecule type" value="Genomic_DNA"/>
</dbReference>
<sequence>MNELQEQARLLKQQGYTNPQIVTALPGIKLDWLKRNLPNVAKVSNEAADEATCMKVAGSSYKEIVQALSGAGITEHWCKVNLKDVQKNKAEADLIQSIIQEATKPEGVTNFTLKGLVLNSSKADKATDFKYISSLKSKAKRLDEKCLFRPSWLAPNQALASRDSMYDKANIAFERLQELAWEHAIQFGVTQQSALMEIVNLSNAWLYEESIERRLERHNTVAEVLTRQVVQIESAEIIPHGSLCVSWLEQDGGADRVYDTHCI</sequence>
<accession>A0ABS9FLP7</accession>